<dbReference type="SUPFAM" id="SSF53756">
    <property type="entry name" value="UDP-Glycosyltransferase/glycogen phosphorylase"/>
    <property type="match status" value="1"/>
</dbReference>
<dbReference type="AlphaFoldDB" id="A0A8B3RMU3"/>
<name>A0A8B3RMU3_9BIFI</name>
<gene>
    <name evidence="5" type="ORF">PG1780B_1348</name>
</gene>
<dbReference type="Proteomes" id="UP000292933">
    <property type="component" value="Unassembled WGS sequence"/>
</dbReference>
<evidence type="ECO:0000259" key="3">
    <source>
        <dbReference type="Pfam" id="PF00534"/>
    </source>
</evidence>
<dbReference type="InterPro" id="IPR028098">
    <property type="entry name" value="Glyco_trans_4-like_N"/>
</dbReference>
<feature type="domain" description="Glycosyl transferase family 1" evidence="3">
    <location>
        <begin position="194"/>
        <end position="333"/>
    </location>
</feature>
<dbReference type="Pfam" id="PF00534">
    <property type="entry name" value="Glycos_transf_1"/>
    <property type="match status" value="1"/>
</dbReference>
<reference evidence="5 6" key="1">
    <citation type="submission" date="2018-12" db="EMBL/GenBank/DDBJ databases">
        <title>Unveiling genomic diversity among members of the Bifidobacterium pseudolongum species, a widely distributed gut commensal of the animal kingdom.</title>
        <authorList>
            <person name="Lugli G.A."/>
            <person name="Duranti S."/>
            <person name="Albert K."/>
            <person name="Mancabelli L."/>
            <person name="Napoli S."/>
            <person name="Viappiani A."/>
            <person name="Anzalone R."/>
            <person name="Longhi G."/>
            <person name="Milani C."/>
            <person name="Turroni F."/>
            <person name="Alessandri G."/>
            <person name="Sela D.A."/>
            <person name="Van Sinderen D."/>
            <person name="Ventura M."/>
        </authorList>
    </citation>
    <scope>NUCLEOTIDE SEQUENCE [LARGE SCALE GENOMIC DNA]</scope>
    <source>
        <strain evidence="5 6">1780B</strain>
    </source>
</reference>
<dbReference type="Pfam" id="PF13439">
    <property type="entry name" value="Glyco_transf_4"/>
    <property type="match status" value="1"/>
</dbReference>
<dbReference type="Gene3D" id="3.40.50.2000">
    <property type="entry name" value="Glycogen Phosphorylase B"/>
    <property type="match status" value="2"/>
</dbReference>
<feature type="domain" description="Glycosyltransferase subfamily 4-like N-terminal" evidence="4">
    <location>
        <begin position="12"/>
        <end position="175"/>
    </location>
</feature>
<keyword evidence="1" id="KW-0328">Glycosyltransferase</keyword>
<dbReference type="PANTHER" id="PTHR12526">
    <property type="entry name" value="GLYCOSYLTRANSFERASE"/>
    <property type="match status" value="1"/>
</dbReference>
<evidence type="ECO:0000259" key="4">
    <source>
        <dbReference type="Pfam" id="PF13439"/>
    </source>
</evidence>
<dbReference type="GO" id="GO:0016757">
    <property type="term" value="F:glycosyltransferase activity"/>
    <property type="evidence" value="ECO:0007669"/>
    <property type="project" value="UniProtKB-KW"/>
</dbReference>
<evidence type="ECO:0000313" key="6">
    <source>
        <dbReference type="Proteomes" id="UP000292933"/>
    </source>
</evidence>
<accession>A0A8B3RMU3</accession>
<dbReference type="RefSeq" id="WP_129880760.1">
    <property type="nucleotide sequence ID" value="NZ_RYVC01000012.1"/>
</dbReference>
<evidence type="ECO:0000256" key="2">
    <source>
        <dbReference type="ARBA" id="ARBA00022679"/>
    </source>
</evidence>
<dbReference type="EMBL" id="RYVC01000012">
    <property type="protein sequence ID" value="RYQ45964.1"/>
    <property type="molecule type" value="Genomic_DNA"/>
</dbReference>
<proteinExistence type="predicted"/>
<dbReference type="InterPro" id="IPR001296">
    <property type="entry name" value="Glyco_trans_1"/>
</dbReference>
<protein>
    <submittedName>
        <fullName evidence="5">Capsular polysaccharide biosynthesis protein Cps4H</fullName>
    </submittedName>
</protein>
<sequence>MKVLVVGMTKNPGGIETVVMNYVRNADPRRVQFDFLSASPYIAYEDELLERGSRVAHVPLRHEHPIIFRNELKRFMDAHANEYDAIWVHLCSLVNIDFLKSAYSHGIPKRIIHCHNSQNMWGGFRNMIHAFHRGQITKYATDYWTCSEDAVEWFYGDGIKENPKYAYIPNAINPEDVVFDAHKRIEVREAMGWGGKVVLGNVARLHPQKNQSFLLHALAPILTPSSNVILTIVGDGVLRDSLCQEAEALGIADNVQFLGLRDDVHNLYQGMDAFVLPSKFEGVSIAFLEAQSNGLPCLISDTLSDEGIVNDNVTKLPITAGSEGQWLSAVRQLDDSGNRTQHPHVKGSRHDIHQQVETFYARLRC</sequence>
<evidence type="ECO:0000256" key="1">
    <source>
        <dbReference type="ARBA" id="ARBA00022676"/>
    </source>
</evidence>
<organism evidence="5 6">
    <name type="scientific">Bifidobacterium pseudolongum subsp. globosum</name>
    <dbReference type="NCBI Taxonomy" id="1690"/>
    <lineage>
        <taxon>Bacteria</taxon>
        <taxon>Bacillati</taxon>
        <taxon>Actinomycetota</taxon>
        <taxon>Actinomycetes</taxon>
        <taxon>Bifidobacteriales</taxon>
        <taxon>Bifidobacteriaceae</taxon>
        <taxon>Bifidobacterium</taxon>
    </lineage>
</organism>
<comment type="caution">
    <text evidence="5">The sequence shown here is derived from an EMBL/GenBank/DDBJ whole genome shotgun (WGS) entry which is preliminary data.</text>
</comment>
<evidence type="ECO:0000313" key="5">
    <source>
        <dbReference type="EMBL" id="RYQ45964.1"/>
    </source>
</evidence>
<keyword evidence="2" id="KW-0808">Transferase</keyword>